<keyword evidence="2 5" id="KW-0812">Transmembrane</keyword>
<proteinExistence type="predicted"/>
<evidence type="ECO:0000256" key="3">
    <source>
        <dbReference type="ARBA" id="ARBA00022989"/>
    </source>
</evidence>
<feature type="transmembrane region" description="Helical" evidence="5">
    <location>
        <begin position="68"/>
        <end position="88"/>
    </location>
</feature>
<dbReference type="GO" id="GO:0016020">
    <property type="term" value="C:membrane"/>
    <property type="evidence" value="ECO:0007669"/>
    <property type="project" value="UniProtKB-SubCell"/>
</dbReference>
<dbReference type="AlphaFoldDB" id="A0A558J4R3"/>
<protein>
    <submittedName>
        <fullName evidence="7">YIP1 family protein</fullName>
    </submittedName>
</protein>
<dbReference type="Pfam" id="PF04893">
    <property type="entry name" value="Yip1"/>
    <property type="match status" value="1"/>
</dbReference>
<evidence type="ECO:0000313" key="7">
    <source>
        <dbReference type="EMBL" id="TVU88625.1"/>
    </source>
</evidence>
<evidence type="ECO:0000256" key="1">
    <source>
        <dbReference type="ARBA" id="ARBA00004141"/>
    </source>
</evidence>
<evidence type="ECO:0000259" key="6">
    <source>
        <dbReference type="Pfam" id="PF04893"/>
    </source>
</evidence>
<evidence type="ECO:0000256" key="5">
    <source>
        <dbReference type="SAM" id="Phobius"/>
    </source>
</evidence>
<sequence length="237" mass="26589">MILCSTLKMIRNLIDPIDQRLTLTTEHLQNREVVMIHHVWGLLHHPEREWHSIRGEHESISHLYAHHVLLLAAIPVVCALIGTTQVGWTYGGPETYQVSLANGIALGVAFYALILMAVAVVGSMIHWLARRIDNRPSRRDCLIFAGYIATPMFLCGVFALYPAFWFCMLGMVIGLLYSAYLLYKGTPSFLGISHQRGFILSTTTLGVGVLVLEALLVVIVLLWSMGTDHSVVWHLFR</sequence>
<comment type="caution">
    <text evidence="7">The sequence shown here is derived from an EMBL/GenBank/DDBJ whole genome shotgun (WGS) entry which is preliminary data.</text>
</comment>
<gene>
    <name evidence="7" type="ORF">FQP89_16370</name>
</gene>
<dbReference type="Proteomes" id="UP000317288">
    <property type="component" value="Unassembled WGS sequence"/>
</dbReference>
<feature type="transmembrane region" description="Helical" evidence="5">
    <location>
        <begin position="108"/>
        <end position="129"/>
    </location>
</feature>
<organism evidence="7 8">
    <name type="scientific">Vreelandella titanicae</name>
    <dbReference type="NCBI Taxonomy" id="664683"/>
    <lineage>
        <taxon>Bacteria</taxon>
        <taxon>Pseudomonadati</taxon>
        <taxon>Pseudomonadota</taxon>
        <taxon>Gammaproteobacteria</taxon>
        <taxon>Oceanospirillales</taxon>
        <taxon>Halomonadaceae</taxon>
        <taxon>Vreelandella</taxon>
    </lineage>
</organism>
<evidence type="ECO:0000313" key="8">
    <source>
        <dbReference type="Proteomes" id="UP000317288"/>
    </source>
</evidence>
<name>A0A558J4R3_9GAMM</name>
<feature type="transmembrane region" description="Helical" evidence="5">
    <location>
        <begin position="204"/>
        <end position="225"/>
    </location>
</feature>
<feature type="transmembrane region" description="Helical" evidence="5">
    <location>
        <begin position="141"/>
        <end position="159"/>
    </location>
</feature>
<dbReference type="EMBL" id="VNFE01000005">
    <property type="protein sequence ID" value="TVU88625.1"/>
    <property type="molecule type" value="Genomic_DNA"/>
</dbReference>
<feature type="domain" description="Yip1" evidence="6">
    <location>
        <begin position="40"/>
        <end position="213"/>
    </location>
</feature>
<keyword evidence="4 5" id="KW-0472">Membrane</keyword>
<dbReference type="InterPro" id="IPR006977">
    <property type="entry name" value="Yip1_dom"/>
</dbReference>
<feature type="transmembrane region" description="Helical" evidence="5">
    <location>
        <begin position="165"/>
        <end position="183"/>
    </location>
</feature>
<evidence type="ECO:0000256" key="4">
    <source>
        <dbReference type="ARBA" id="ARBA00023136"/>
    </source>
</evidence>
<evidence type="ECO:0000256" key="2">
    <source>
        <dbReference type="ARBA" id="ARBA00022692"/>
    </source>
</evidence>
<accession>A0A558J4R3</accession>
<comment type="subcellular location">
    <subcellularLocation>
        <location evidence="1">Membrane</location>
        <topology evidence="1">Multi-pass membrane protein</topology>
    </subcellularLocation>
</comment>
<reference evidence="7 8" key="1">
    <citation type="submission" date="2019-07" db="EMBL/GenBank/DDBJ databases">
        <title>Diversity of Bacteria from Kongsfjorden, Arctic.</title>
        <authorList>
            <person name="Yu Y."/>
        </authorList>
    </citation>
    <scope>NUCLEOTIDE SEQUENCE [LARGE SCALE GENOMIC DNA]</scope>
    <source>
        <strain evidence="7 8">SM1922</strain>
    </source>
</reference>
<keyword evidence="3 5" id="KW-1133">Transmembrane helix</keyword>